<evidence type="ECO:0000313" key="9">
    <source>
        <dbReference type="Proteomes" id="UP000824260"/>
    </source>
</evidence>
<gene>
    <name evidence="4 8" type="primary">whiA</name>
    <name evidence="8" type="ORF">IAA52_11350</name>
</gene>
<dbReference type="HAMAP" id="MF_01420">
    <property type="entry name" value="HTH_type_WhiA"/>
    <property type="match status" value="1"/>
</dbReference>
<dbReference type="InterPro" id="IPR027434">
    <property type="entry name" value="Homing_endonucl"/>
</dbReference>
<evidence type="ECO:0000259" key="6">
    <source>
        <dbReference type="Pfam" id="PF10298"/>
    </source>
</evidence>
<dbReference type="Proteomes" id="UP000824260">
    <property type="component" value="Unassembled WGS sequence"/>
</dbReference>
<comment type="function">
    <text evidence="4">Involved in cell division and chromosome segregation.</text>
</comment>
<dbReference type="Pfam" id="PF02650">
    <property type="entry name" value="HTH_WhiA"/>
    <property type="match status" value="1"/>
</dbReference>
<evidence type="ECO:0000256" key="3">
    <source>
        <dbReference type="ARBA" id="ARBA00023306"/>
    </source>
</evidence>
<dbReference type="GO" id="GO:0043937">
    <property type="term" value="P:regulation of sporulation"/>
    <property type="evidence" value="ECO:0007669"/>
    <property type="project" value="InterPro"/>
</dbReference>
<keyword evidence="2 4" id="KW-0238">DNA-binding</keyword>
<reference evidence="8" key="2">
    <citation type="journal article" date="2021" name="PeerJ">
        <title>Extensive microbial diversity within the chicken gut microbiome revealed by metagenomics and culture.</title>
        <authorList>
            <person name="Gilroy R."/>
            <person name="Ravi A."/>
            <person name="Getino M."/>
            <person name="Pursley I."/>
            <person name="Horton D.L."/>
            <person name="Alikhan N.F."/>
            <person name="Baker D."/>
            <person name="Gharbi K."/>
            <person name="Hall N."/>
            <person name="Watson M."/>
            <person name="Adriaenssens E.M."/>
            <person name="Foster-Nyarko E."/>
            <person name="Jarju S."/>
            <person name="Secka A."/>
            <person name="Antonio M."/>
            <person name="Oren A."/>
            <person name="Chaudhuri R.R."/>
            <person name="La Ragione R."/>
            <person name="Hildebrand F."/>
            <person name="Pallen M.J."/>
        </authorList>
    </citation>
    <scope>NUCLEOTIDE SEQUENCE</scope>
    <source>
        <strain evidence="8">ChiSjej6B24-2974</strain>
    </source>
</reference>
<dbReference type="NCBIfam" id="TIGR00647">
    <property type="entry name" value="DNA_bind_WhiA"/>
    <property type="match status" value="1"/>
</dbReference>
<comment type="similarity">
    <text evidence="4">Belongs to the WhiA family.</text>
</comment>
<organism evidence="8 9">
    <name type="scientific">Candidatus Pullichristensenella stercorigallinarum</name>
    <dbReference type="NCBI Taxonomy" id="2840909"/>
    <lineage>
        <taxon>Bacteria</taxon>
        <taxon>Bacillati</taxon>
        <taxon>Bacillota</taxon>
        <taxon>Clostridia</taxon>
        <taxon>Candidatus Pullichristensenella</taxon>
    </lineage>
</organism>
<evidence type="ECO:0000256" key="2">
    <source>
        <dbReference type="ARBA" id="ARBA00023125"/>
    </source>
</evidence>
<evidence type="ECO:0000256" key="1">
    <source>
        <dbReference type="ARBA" id="ARBA00022618"/>
    </source>
</evidence>
<reference evidence="8" key="1">
    <citation type="submission" date="2020-10" db="EMBL/GenBank/DDBJ databases">
        <authorList>
            <person name="Gilroy R."/>
        </authorList>
    </citation>
    <scope>NUCLEOTIDE SEQUENCE</scope>
    <source>
        <strain evidence="8">ChiSjej6B24-2974</strain>
    </source>
</reference>
<dbReference type="InterPro" id="IPR003802">
    <property type="entry name" value="Sporulation_regulator_WhiA"/>
</dbReference>
<dbReference type="InterPro" id="IPR023054">
    <property type="entry name" value="Sporulation_regulator_WhiA_C"/>
</dbReference>
<dbReference type="Pfam" id="PF14527">
    <property type="entry name" value="LAGLIDADG_WhiA"/>
    <property type="match status" value="1"/>
</dbReference>
<dbReference type="GO" id="GO:0003677">
    <property type="term" value="F:DNA binding"/>
    <property type="evidence" value="ECO:0007669"/>
    <property type="project" value="UniProtKB-UniRule"/>
</dbReference>
<dbReference type="AlphaFoldDB" id="A0A9D0ZQP2"/>
<feature type="domain" description="WhiA LAGLIDADG-like" evidence="7">
    <location>
        <begin position="130"/>
        <end position="221"/>
    </location>
</feature>
<evidence type="ECO:0000313" key="8">
    <source>
        <dbReference type="EMBL" id="HIQ83684.1"/>
    </source>
</evidence>
<name>A0A9D0ZQP2_9FIRM</name>
<dbReference type="Pfam" id="PF10298">
    <property type="entry name" value="WhiA_N"/>
    <property type="match status" value="1"/>
</dbReference>
<dbReference type="InterPro" id="IPR018478">
    <property type="entry name" value="Sporu_reg_WhiA_N_dom"/>
</dbReference>
<protein>
    <recommendedName>
        <fullName evidence="4">Probable cell division protein WhiA</fullName>
    </recommendedName>
</protein>
<dbReference type="GO" id="GO:0051301">
    <property type="term" value="P:cell division"/>
    <property type="evidence" value="ECO:0007669"/>
    <property type="project" value="UniProtKB-UniRule"/>
</dbReference>
<evidence type="ECO:0000256" key="4">
    <source>
        <dbReference type="HAMAP-Rule" id="MF_01420"/>
    </source>
</evidence>
<evidence type="ECO:0000259" key="7">
    <source>
        <dbReference type="Pfam" id="PF14527"/>
    </source>
</evidence>
<dbReference type="PANTHER" id="PTHR37307">
    <property type="entry name" value="CELL DIVISION PROTEIN WHIA-RELATED"/>
    <property type="match status" value="1"/>
</dbReference>
<evidence type="ECO:0000259" key="5">
    <source>
        <dbReference type="Pfam" id="PF02650"/>
    </source>
</evidence>
<dbReference type="EMBL" id="DVFZ01000105">
    <property type="protein sequence ID" value="HIQ83684.1"/>
    <property type="molecule type" value="Genomic_DNA"/>
</dbReference>
<proteinExistence type="inferred from homology"/>
<feature type="domain" description="Sporulation regulator WhiA C-terminal" evidence="5">
    <location>
        <begin position="224"/>
        <end position="307"/>
    </location>
</feature>
<keyword evidence="3 4" id="KW-0131">Cell cycle</keyword>
<sequence>MSFASDARGELTRERVDQPCCARAELAAALLFGGGIAYRGRERYRLRLVSPDAFVARHFFTILKNFFGVTAQISTLRTDQLRGQTRYQLLPPEEDSAAILDACGLLDAQALFGVRPVPKEEAIPYACCRKAFLRGAFLLAGAVSNPERSYHMEFAAPSEELADFVIMLLNYFEISAKKTCRKAKFVVYLKGGEQIADALTLIGAKNAMMALENVRVKKEVRNRINRQINCDERNLARQVENAQAQLEDIALIEREIGLDRLPASLREMARVRAEHADDSLAALGEFCDPPIGKSGVNSRLRRLREIAASLREGEETNI</sequence>
<comment type="caution">
    <text evidence="8">The sequence shown here is derived from an EMBL/GenBank/DDBJ whole genome shotgun (WGS) entry which is preliminary data.</text>
</comment>
<dbReference type="PANTHER" id="PTHR37307:SF1">
    <property type="entry name" value="CELL DIVISION PROTEIN WHIA-RELATED"/>
    <property type="match status" value="1"/>
</dbReference>
<keyword evidence="1 4" id="KW-0132">Cell division</keyword>
<feature type="domain" description="Sporulation transcription regulator WhiA N-terminal" evidence="6">
    <location>
        <begin position="19"/>
        <end position="106"/>
    </location>
</feature>
<dbReference type="InterPro" id="IPR039518">
    <property type="entry name" value="WhiA_LAGLIDADG_dom"/>
</dbReference>
<dbReference type="SUPFAM" id="SSF55608">
    <property type="entry name" value="Homing endonucleases"/>
    <property type="match status" value="1"/>
</dbReference>
<dbReference type="Gene3D" id="3.10.28.10">
    <property type="entry name" value="Homing endonucleases"/>
    <property type="match status" value="1"/>
</dbReference>
<accession>A0A9D0ZQP2</accession>